<gene>
    <name evidence="1" type="ORF">GCM10011579_030930</name>
</gene>
<dbReference type="Proteomes" id="UP000600365">
    <property type="component" value="Unassembled WGS sequence"/>
</dbReference>
<evidence type="ECO:0000313" key="2">
    <source>
        <dbReference type="Proteomes" id="UP000600365"/>
    </source>
</evidence>
<organism evidence="1 2">
    <name type="scientific">Streptomyces albiflavescens</name>
    <dbReference type="NCBI Taxonomy" id="1623582"/>
    <lineage>
        <taxon>Bacteria</taxon>
        <taxon>Bacillati</taxon>
        <taxon>Actinomycetota</taxon>
        <taxon>Actinomycetes</taxon>
        <taxon>Kitasatosporales</taxon>
        <taxon>Streptomycetaceae</taxon>
        <taxon>Streptomyces</taxon>
    </lineage>
</organism>
<dbReference type="EMBL" id="BMMM01000005">
    <property type="protein sequence ID" value="GGN63063.1"/>
    <property type="molecule type" value="Genomic_DNA"/>
</dbReference>
<sequence length="73" mass="7765">MATQVWGYGGTGYGQYRTRRVLSQPGAEAVLTEAVSLLLDEGAIAVYASLNALGGLGPAFLRSPGDQRKRFSF</sequence>
<protein>
    <submittedName>
        <fullName evidence="1">Uncharacterized protein</fullName>
    </submittedName>
</protein>
<accession>A0A918D477</accession>
<evidence type="ECO:0000313" key="1">
    <source>
        <dbReference type="EMBL" id="GGN63063.1"/>
    </source>
</evidence>
<keyword evidence="2" id="KW-1185">Reference proteome</keyword>
<reference evidence="1 2" key="1">
    <citation type="journal article" date="2014" name="Int. J. Syst. Evol. Microbiol.">
        <title>Complete genome sequence of Corynebacterium casei LMG S-19264T (=DSM 44701T), isolated from a smear-ripened cheese.</title>
        <authorList>
            <consortium name="US DOE Joint Genome Institute (JGI-PGF)"/>
            <person name="Walter F."/>
            <person name="Albersmeier A."/>
            <person name="Kalinowski J."/>
            <person name="Ruckert C."/>
        </authorList>
    </citation>
    <scope>NUCLEOTIDE SEQUENCE [LARGE SCALE GENOMIC DNA]</scope>
    <source>
        <strain evidence="1 2">CGMCC 4.7111</strain>
    </source>
</reference>
<dbReference type="RefSeq" id="WP_189186575.1">
    <property type="nucleotide sequence ID" value="NZ_BMMM01000005.1"/>
</dbReference>
<name>A0A918D477_9ACTN</name>
<proteinExistence type="predicted"/>
<comment type="caution">
    <text evidence="1">The sequence shown here is derived from an EMBL/GenBank/DDBJ whole genome shotgun (WGS) entry which is preliminary data.</text>
</comment>
<dbReference type="InterPro" id="IPR048868">
    <property type="entry name" value="OGG-like_put"/>
</dbReference>
<dbReference type="AlphaFoldDB" id="A0A918D477"/>
<dbReference type="Pfam" id="PF21790">
    <property type="entry name" value="OGG"/>
    <property type="match status" value="1"/>
</dbReference>